<dbReference type="Gene3D" id="3.30.200.20">
    <property type="entry name" value="Phosphorylase Kinase, domain 1"/>
    <property type="match status" value="1"/>
</dbReference>
<feature type="region of interest" description="Disordered" evidence="22">
    <location>
        <begin position="1"/>
        <end position="49"/>
    </location>
</feature>
<dbReference type="PROSITE" id="PS50011">
    <property type="entry name" value="PROTEIN_KINASE_DOM"/>
    <property type="match status" value="1"/>
</dbReference>
<dbReference type="GO" id="GO:0030425">
    <property type="term" value="C:dendrite"/>
    <property type="evidence" value="ECO:0007669"/>
    <property type="project" value="UniProtKB-SubCell"/>
</dbReference>
<feature type="compositionally biased region" description="Polar residues" evidence="22">
    <location>
        <begin position="504"/>
        <end position="526"/>
    </location>
</feature>
<dbReference type="SMR" id="A0A8V0YV42"/>
<dbReference type="GO" id="GO:0005886">
    <property type="term" value="C:plasma membrane"/>
    <property type="evidence" value="ECO:0007669"/>
    <property type="project" value="UniProtKB-SubCell"/>
</dbReference>
<dbReference type="PROSITE" id="PS50032">
    <property type="entry name" value="KA1"/>
    <property type="match status" value="1"/>
</dbReference>
<feature type="domain" description="UBA" evidence="24">
    <location>
        <begin position="339"/>
        <end position="378"/>
    </location>
</feature>
<keyword evidence="6" id="KW-1003">Cell membrane</keyword>
<keyword evidence="13 21" id="KW-0067">ATP-binding</keyword>
<proteinExistence type="evidence at protein level"/>
<evidence type="ECO:0000259" key="24">
    <source>
        <dbReference type="PROSITE" id="PS50030"/>
    </source>
</evidence>
<evidence type="ECO:0000256" key="1">
    <source>
        <dbReference type="ARBA" id="ARBA00004236"/>
    </source>
</evidence>
<evidence type="ECO:0000256" key="7">
    <source>
        <dbReference type="ARBA" id="ARBA00022490"/>
    </source>
</evidence>
<dbReference type="OrthoDB" id="504170at2759"/>
<dbReference type="InterPro" id="IPR001772">
    <property type="entry name" value="KA1_dom"/>
</dbReference>
<feature type="compositionally biased region" description="Polar residues" evidence="22">
    <location>
        <begin position="404"/>
        <end position="413"/>
    </location>
</feature>
<evidence type="ECO:0007829" key="28">
    <source>
        <dbReference type="PeptideAtlas" id="A0A8V0YV42"/>
    </source>
</evidence>
<dbReference type="CDD" id="cd14072">
    <property type="entry name" value="STKc_MARK"/>
    <property type="match status" value="1"/>
</dbReference>
<comment type="subunit">
    <text evidence="19">Interacts with MAPT/TAU. Interacts with DLG5 (via coiled-coil domain). Interacts with STK3/MST2 and STK4/MST1 in the presence of DLG5. Interacts with YWHAB, YWHAG, YWHAQ and YWHAZ. Interacts with PKP2 (via N-terminus). Interacts with CDC25C. Interacts with KSR1.</text>
</comment>
<evidence type="ECO:0000256" key="5">
    <source>
        <dbReference type="ARBA" id="ARBA00012513"/>
    </source>
</evidence>
<dbReference type="FunFam" id="1.10.510.10:FF:001032">
    <property type="entry name" value="KP78b, isoform A"/>
    <property type="match status" value="1"/>
</dbReference>
<dbReference type="Gene3D" id="1.10.8.10">
    <property type="entry name" value="DNA helicase RuvA subunit, C-terminal domain"/>
    <property type="match status" value="1"/>
</dbReference>
<dbReference type="CDD" id="cd12196">
    <property type="entry name" value="MARK1-3_C"/>
    <property type="match status" value="1"/>
</dbReference>
<dbReference type="GeneTree" id="ENSGT00940000154862"/>
<protein>
    <recommendedName>
        <fullName evidence="20">MAP/microtubule affinity-regulating kinase 3</fullName>
        <ecNumber evidence="5">2.7.11.1</ecNumber>
    </recommendedName>
</protein>
<dbReference type="Gene3D" id="3.30.310.80">
    <property type="entry name" value="Kinase associated domain 1, KA1"/>
    <property type="match status" value="1"/>
</dbReference>
<comment type="catalytic activity">
    <reaction evidence="16">
        <text>L-threonyl-[protein] + ATP = O-phospho-L-threonyl-[protein] + ADP + H(+)</text>
        <dbReference type="Rhea" id="RHEA:46608"/>
        <dbReference type="Rhea" id="RHEA-COMP:11060"/>
        <dbReference type="Rhea" id="RHEA-COMP:11605"/>
        <dbReference type="ChEBI" id="CHEBI:15378"/>
        <dbReference type="ChEBI" id="CHEBI:30013"/>
        <dbReference type="ChEBI" id="CHEBI:30616"/>
        <dbReference type="ChEBI" id="CHEBI:61977"/>
        <dbReference type="ChEBI" id="CHEBI:456216"/>
        <dbReference type="EC" id="2.7.11.1"/>
    </reaction>
</comment>
<evidence type="ECO:0000259" key="25">
    <source>
        <dbReference type="PROSITE" id="PS50032"/>
    </source>
</evidence>
<dbReference type="FunFam" id="1.10.8.10:FF:000005">
    <property type="entry name" value="Non-specific serine/threonine protein kinase"/>
    <property type="match status" value="1"/>
</dbReference>
<dbReference type="GO" id="GO:0005737">
    <property type="term" value="C:cytoplasm"/>
    <property type="evidence" value="ECO:0007669"/>
    <property type="project" value="UniProtKB-SubCell"/>
</dbReference>
<evidence type="ECO:0000256" key="15">
    <source>
        <dbReference type="ARBA" id="ARBA00023273"/>
    </source>
</evidence>
<dbReference type="CDD" id="cd14407">
    <property type="entry name" value="UBA_MARK3_4"/>
    <property type="match status" value="1"/>
</dbReference>
<evidence type="ECO:0000256" key="10">
    <source>
        <dbReference type="ARBA" id="ARBA00022679"/>
    </source>
</evidence>
<evidence type="ECO:0000256" key="20">
    <source>
        <dbReference type="ARBA" id="ARBA00071529"/>
    </source>
</evidence>
<dbReference type="SMART" id="SM00165">
    <property type="entry name" value="UBA"/>
    <property type="match status" value="1"/>
</dbReference>
<evidence type="ECO:0000256" key="11">
    <source>
        <dbReference type="ARBA" id="ARBA00022741"/>
    </source>
</evidence>
<gene>
    <name evidence="26" type="primary">MARK3</name>
</gene>
<dbReference type="InterPro" id="IPR000719">
    <property type="entry name" value="Prot_kinase_dom"/>
</dbReference>
<dbReference type="InterPro" id="IPR028375">
    <property type="entry name" value="KA1/Ssp2_C"/>
</dbReference>
<keyword evidence="12" id="KW-0418">Kinase</keyword>
<evidence type="ECO:0000256" key="22">
    <source>
        <dbReference type="SAM" id="MobiDB-lite"/>
    </source>
</evidence>
<feature type="binding site" evidence="21">
    <location>
        <position position="98"/>
    </location>
    <ligand>
        <name>ATP</name>
        <dbReference type="ChEBI" id="CHEBI:30616"/>
    </ligand>
</feature>
<evidence type="ECO:0000259" key="23">
    <source>
        <dbReference type="PROSITE" id="PS50011"/>
    </source>
</evidence>
<evidence type="ECO:0000256" key="17">
    <source>
        <dbReference type="ARBA" id="ARBA00048679"/>
    </source>
</evidence>
<comment type="catalytic activity">
    <reaction evidence="17">
        <text>L-seryl-[protein] + ATP = O-phospho-L-seryl-[protein] + ADP + H(+)</text>
        <dbReference type="Rhea" id="RHEA:17989"/>
        <dbReference type="Rhea" id="RHEA-COMP:9863"/>
        <dbReference type="Rhea" id="RHEA-COMP:11604"/>
        <dbReference type="ChEBI" id="CHEBI:15378"/>
        <dbReference type="ChEBI" id="CHEBI:29999"/>
        <dbReference type="ChEBI" id="CHEBI:30616"/>
        <dbReference type="ChEBI" id="CHEBI:83421"/>
        <dbReference type="ChEBI" id="CHEBI:456216"/>
        <dbReference type="EC" id="2.7.11.1"/>
    </reaction>
</comment>
<dbReference type="GO" id="GO:0005524">
    <property type="term" value="F:ATP binding"/>
    <property type="evidence" value="ECO:0007669"/>
    <property type="project" value="UniProtKB-UniRule"/>
</dbReference>
<organism evidence="26 27">
    <name type="scientific">Gallus gallus</name>
    <name type="common">Chicken</name>
    <dbReference type="NCBI Taxonomy" id="9031"/>
    <lineage>
        <taxon>Eukaryota</taxon>
        <taxon>Metazoa</taxon>
        <taxon>Chordata</taxon>
        <taxon>Craniata</taxon>
        <taxon>Vertebrata</taxon>
        <taxon>Euteleostomi</taxon>
        <taxon>Archelosauria</taxon>
        <taxon>Archosauria</taxon>
        <taxon>Dinosauria</taxon>
        <taxon>Saurischia</taxon>
        <taxon>Theropoda</taxon>
        <taxon>Coelurosauria</taxon>
        <taxon>Aves</taxon>
        <taxon>Neognathae</taxon>
        <taxon>Galloanserae</taxon>
        <taxon>Galliformes</taxon>
        <taxon>Phasianidae</taxon>
        <taxon>Phasianinae</taxon>
        <taxon>Gallus</taxon>
    </lineage>
</organism>
<dbReference type="FunFam" id="3.30.310.80:FF:000001">
    <property type="entry name" value="Non-specific serine/threonine protein kinase"/>
    <property type="match status" value="1"/>
</dbReference>
<keyword evidence="8" id="KW-0723">Serine/threonine-protein kinase</keyword>
<dbReference type="InterPro" id="IPR017441">
    <property type="entry name" value="Protein_kinase_ATP_BS"/>
</dbReference>
<feature type="region of interest" description="Disordered" evidence="22">
    <location>
        <begin position="383"/>
        <end position="615"/>
    </location>
</feature>
<evidence type="ECO:0000313" key="26">
    <source>
        <dbReference type="Ensembl" id="ENSGALP00010021935.1"/>
    </source>
</evidence>
<dbReference type="Pfam" id="PF02149">
    <property type="entry name" value="KA1"/>
    <property type="match status" value="1"/>
</dbReference>
<dbReference type="FunFam" id="3.30.200.20:FF:000003">
    <property type="entry name" value="Non-specific serine/threonine protein kinase"/>
    <property type="match status" value="1"/>
</dbReference>
<evidence type="ECO:0000256" key="14">
    <source>
        <dbReference type="ARBA" id="ARBA00023136"/>
    </source>
</evidence>
<dbReference type="InterPro" id="IPR008271">
    <property type="entry name" value="Ser/Thr_kinase_AS"/>
</dbReference>
<dbReference type="InterPro" id="IPR011009">
    <property type="entry name" value="Kinase-like_dom_sf"/>
</dbReference>
<evidence type="ECO:0000256" key="4">
    <source>
        <dbReference type="ARBA" id="ARBA00006234"/>
    </source>
</evidence>
<evidence type="ECO:0000256" key="13">
    <source>
        <dbReference type="ARBA" id="ARBA00022840"/>
    </source>
</evidence>
<name>A0A8V0YV42_CHICK</name>
<comment type="function">
    <text evidence="18">Serine/threonine-protein kinase. Involved in the specific phosphorylation of microtubule-associated proteins for MAP2 and MAP4. Phosphorylates the microtubule-associated protein MAPT/TAU. Phosphorylates CDC25C on 'Ser-216'. Regulates localization and activity of some histone deacetylases by mediating phosphorylation of HDAC7, promoting subsequent interaction between HDAC7 and 14-3-3 and export from the nucleus. Regulates localization and activity of MITF by mediating its phosphorylation, promoting subsequent interaction between MITF and 14-3-3 and retention in the cytosol. Negatively regulates the Hippo signaling pathway and antagonizes the phosphorylation of LATS1. Cooperates with DLG5 to inhibit the kinase activity of STK3/MST2 toward LATS1. Phosphorylates PKP2 and KSR1.</text>
</comment>
<keyword evidence="11 21" id="KW-0547">Nucleotide-binding</keyword>
<evidence type="ECO:0000256" key="19">
    <source>
        <dbReference type="ARBA" id="ARBA00063680"/>
    </source>
</evidence>
<evidence type="ECO:0000256" key="16">
    <source>
        <dbReference type="ARBA" id="ARBA00047899"/>
    </source>
</evidence>
<reference evidence="26" key="2">
    <citation type="submission" date="2025-08" db="UniProtKB">
        <authorList>
            <consortium name="Ensembl"/>
        </authorList>
    </citation>
    <scope>IDENTIFICATION</scope>
    <source>
        <strain evidence="26">broiler</strain>
    </source>
</reference>
<dbReference type="GeneID" id="423480"/>
<keyword evidence="14" id="KW-0472">Membrane</keyword>
<dbReference type="Pfam" id="PF00069">
    <property type="entry name" value="Pkinase"/>
    <property type="match status" value="1"/>
</dbReference>
<dbReference type="SUPFAM" id="SSF103243">
    <property type="entry name" value="KA1-like"/>
    <property type="match status" value="1"/>
</dbReference>
<dbReference type="AlphaFoldDB" id="A0A8V0YV42"/>
<sequence>MSTRTPLPTVNERDTENDVGSSLGEGFCEKHTSHGDGRQEVSSRTGRSGARCRNSIASCADEQPHIGNYRLLKTIGKGNFAKVKLARHILTGREVAIKIIDKTQLNPTSLQKLFREVRIMKILNHPNIVKLFEVIETEKTLYLIMEYASGGEVFDYLVAHGRMKEKEARAKFRQIVSAVQYCHQKHIVHRDLKAENLLLDADMNIKIADFGFSNEFTVGNKLDTFCGSPPYAAPELFQGKKYDGPEVDVWSLGVILYTLVSGSLPFDGQNLKELRERVLRGKYRIPFYMSTDCENLLKRFLVLNPTKRGTLEQIMKDRWINAGHEEDELKPFVEPELDISDQKRIDIMVGMGYSQEEIQESLSKMKYDEITATYLLLGRKSSELDASDSSSSSNLSLAKVRPSSDLNNSTGQSPHHKVQRSISSSQKQRRYSDHAGPSIPPVVAYPKRSQTSTTDSDLKEEGIQSRKSSSSAVAGRGIAPASPMLGNASNPNKADIPERKKSSAVPSNNTAPGAMTRRNTYVCSERTTADRHSVIQNGKENSTIPDQRTPVASTHSISSATTPDRIRFPRGTASRSTFHGQLRERRTATYNGPPASPSLSHEATPLSQTRTRGSTNLFSKLTSKLTRSRNVAVDQKDENKEAKPRSLRFTWSMKTTSSMDPNDMMREIRKVLDANNCDYEQRERFLLFCVHGDGHAENLVQWEMEVCKLPRLSLNGVRFKRISGTSIAFKNIASKIANELKL</sequence>
<evidence type="ECO:0000313" key="27">
    <source>
        <dbReference type="Proteomes" id="UP000000539"/>
    </source>
</evidence>
<keyword evidence="10" id="KW-0808">Transferase</keyword>
<keyword evidence="7" id="KW-0963">Cytoplasm</keyword>
<dbReference type="InterPro" id="IPR015940">
    <property type="entry name" value="UBA"/>
</dbReference>
<dbReference type="PANTHER" id="PTHR24346">
    <property type="entry name" value="MAP/MICROTUBULE AFFINITY-REGULATING KINASE"/>
    <property type="match status" value="1"/>
</dbReference>
<keyword evidence="15" id="KW-0966">Cell projection</keyword>
<feature type="domain" description="Protein kinase" evidence="23">
    <location>
        <begin position="69"/>
        <end position="320"/>
    </location>
</feature>
<feature type="compositionally biased region" description="Low complexity" evidence="22">
    <location>
        <begin position="387"/>
        <end position="398"/>
    </location>
</feature>
<dbReference type="Ensembl" id="ENSGALT00010038020.1">
    <property type="protein sequence ID" value="ENSGALP00010021935.1"/>
    <property type="gene ID" value="ENSGALG00010015792.1"/>
</dbReference>
<dbReference type="InterPro" id="IPR049508">
    <property type="entry name" value="MARK1-4_cat"/>
</dbReference>
<dbReference type="RefSeq" id="XP_004936422.1">
    <property type="nucleotide sequence ID" value="XM_004936365.5"/>
</dbReference>
<dbReference type="Pfam" id="PF00627">
    <property type="entry name" value="UBA"/>
    <property type="match status" value="1"/>
</dbReference>
<evidence type="ECO:0000256" key="8">
    <source>
        <dbReference type="ARBA" id="ARBA00022527"/>
    </source>
</evidence>
<comment type="similarity">
    <text evidence="4">Belongs to the protein kinase superfamily. CAMK Ser/Thr protein kinase family. SNF1 subfamily.</text>
</comment>
<reference evidence="26" key="3">
    <citation type="submission" date="2025-09" db="UniProtKB">
        <authorList>
            <consortium name="Ensembl"/>
        </authorList>
    </citation>
    <scope>IDENTIFICATION</scope>
    <source>
        <strain evidence="26">broiler</strain>
    </source>
</reference>
<evidence type="ECO:0000256" key="9">
    <source>
        <dbReference type="ARBA" id="ARBA00022553"/>
    </source>
</evidence>
<dbReference type="GO" id="GO:0004674">
    <property type="term" value="F:protein serine/threonine kinase activity"/>
    <property type="evidence" value="ECO:0007669"/>
    <property type="project" value="UniProtKB-KW"/>
</dbReference>
<dbReference type="CTD" id="4140"/>
<evidence type="ECO:0000256" key="2">
    <source>
        <dbReference type="ARBA" id="ARBA00004279"/>
    </source>
</evidence>
<feature type="domain" description="KA1" evidence="25">
    <location>
        <begin position="693"/>
        <end position="742"/>
    </location>
</feature>
<dbReference type="SUPFAM" id="SSF56112">
    <property type="entry name" value="Protein kinase-like (PK-like)"/>
    <property type="match status" value="1"/>
</dbReference>
<dbReference type="PANTHER" id="PTHR24346:SF1">
    <property type="entry name" value="MAP_MICROTUBULE AFFINITY-REGULATING KINASE 3"/>
    <property type="match status" value="1"/>
</dbReference>
<keyword evidence="28" id="KW-1267">Proteomics identification</keyword>
<comment type="subcellular location">
    <subcellularLocation>
        <location evidence="1">Cell membrane</location>
    </subcellularLocation>
    <subcellularLocation>
        <location evidence="2">Cell projection</location>
        <location evidence="2">Dendrite</location>
    </subcellularLocation>
    <subcellularLocation>
        <location evidence="3">Cytoplasm</location>
    </subcellularLocation>
</comment>
<evidence type="ECO:0000256" key="3">
    <source>
        <dbReference type="ARBA" id="ARBA00004496"/>
    </source>
</evidence>
<dbReference type="SMART" id="SM00220">
    <property type="entry name" value="S_TKc"/>
    <property type="match status" value="1"/>
</dbReference>
<feature type="compositionally biased region" description="Basic and acidic residues" evidence="22">
    <location>
        <begin position="27"/>
        <end position="41"/>
    </location>
</feature>
<dbReference type="PROSITE" id="PS50030">
    <property type="entry name" value="UBA"/>
    <property type="match status" value="1"/>
</dbReference>
<dbReference type="Proteomes" id="UP000000539">
    <property type="component" value="Chromosome 5"/>
</dbReference>
<evidence type="ECO:0000256" key="18">
    <source>
        <dbReference type="ARBA" id="ARBA00054424"/>
    </source>
</evidence>
<feature type="compositionally biased region" description="Polar residues" evidence="22">
    <location>
        <begin position="534"/>
        <end position="562"/>
    </location>
</feature>
<evidence type="ECO:0000256" key="6">
    <source>
        <dbReference type="ARBA" id="ARBA00022475"/>
    </source>
</evidence>
<feature type="compositionally biased region" description="Polar residues" evidence="22">
    <location>
        <begin position="597"/>
        <end position="615"/>
    </location>
</feature>
<evidence type="ECO:0000256" key="12">
    <source>
        <dbReference type="ARBA" id="ARBA00022777"/>
    </source>
</evidence>
<dbReference type="RefSeq" id="XP_040528248.1">
    <property type="nucleotide sequence ID" value="XM_040672314.2"/>
</dbReference>
<dbReference type="PROSITE" id="PS00107">
    <property type="entry name" value="PROTEIN_KINASE_ATP"/>
    <property type="match status" value="1"/>
</dbReference>
<accession>A0A8V0YV42</accession>
<evidence type="ECO:0000256" key="21">
    <source>
        <dbReference type="PROSITE-ProRule" id="PRU10141"/>
    </source>
</evidence>
<keyword evidence="27" id="KW-1185">Reference proteome</keyword>
<dbReference type="PROSITE" id="PS00108">
    <property type="entry name" value="PROTEIN_KINASE_ST"/>
    <property type="match status" value="1"/>
</dbReference>
<dbReference type="Gene3D" id="1.10.510.10">
    <property type="entry name" value="Transferase(Phosphotransferase) domain 1"/>
    <property type="match status" value="1"/>
</dbReference>
<dbReference type="EC" id="2.7.11.1" evidence="5"/>
<keyword evidence="9" id="KW-0597">Phosphoprotein</keyword>
<reference evidence="26" key="1">
    <citation type="submission" date="2020-11" db="EMBL/GenBank/DDBJ databases">
        <title>Gallus gallus (Chicken) genome, bGalGal1, GRCg7b, maternal haplotype autosomes + Z &amp; W.</title>
        <authorList>
            <person name="Warren W."/>
            <person name="Formenti G."/>
            <person name="Fedrigo O."/>
            <person name="Haase B."/>
            <person name="Mountcastle J."/>
            <person name="Balacco J."/>
            <person name="Tracey A."/>
            <person name="Schneider V."/>
            <person name="Okimoto R."/>
            <person name="Cheng H."/>
            <person name="Hawken R."/>
            <person name="Howe K."/>
            <person name="Jarvis E.D."/>
        </authorList>
    </citation>
    <scope>NUCLEOTIDE SEQUENCE [LARGE SCALE GENOMIC DNA]</scope>
    <source>
        <strain evidence="26">Broiler</strain>
    </source>
</reference>